<dbReference type="EMBL" id="JACIBY010000016">
    <property type="protein sequence ID" value="MBB3841358.1"/>
    <property type="molecule type" value="Genomic_DNA"/>
</dbReference>
<evidence type="ECO:0000313" key="2">
    <source>
        <dbReference type="EMBL" id="MBB3841358.1"/>
    </source>
</evidence>
<name>A0A7W5ZQQ2_9BACT</name>
<evidence type="ECO:0000256" key="1">
    <source>
        <dbReference type="SAM" id="SignalP"/>
    </source>
</evidence>
<accession>A0A7W5ZQQ2</accession>
<evidence type="ECO:0008006" key="4">
    <source>
        <dbReference type="Google" id="ProtNLM"/>
    </source>
</evidence>
<dbReference type="AlphaFoldDB" id="A0A7W5ZQQ2"/>
<evidence type="ECO:0000313" key="3">
    <source>
        <dbReference type="Proteomes" id="UP000541352"/>
    </source>
</evidence>
<gene>
    <name evidence="2" type="ORF">FHS57_005386</name>
</gene>
<organism evidence="2 3">
    <name type="scientific">Runella defluvii</name>
    <dbReference type="NCBI Taxonomy" id="370973"/>
    <lineage>
        <taxon>Bacteria</taxon>
        <taxon>Pseudomonadati</taxon>
        <taxon>Bacteroidota</taxon>
        <taxon>Cytophagia</taxon>
        <taxon>Cytophagales</taxon>
        <taxon>Spirosomataceae</taxon>
        <taxon>Runella</taxon>
    </lineage>
</organism>
<comment type="caution">
    <text evidence="2">The sequence shown here is derived from an EMBL/GenBank/DDBJ whole genome shotgun (WGS) entry which is preliminary data.</text>
</comment>
<feature type="chain" id="PRO_5030731711" description="Lipoprotein" evidence="1">
    <location>
        <begin position="24"/>
        <end position="190"/>
    </location>
</feature>
<feature type="signal peptide" evidence="1">
    <location>
        <begin position="1"/>
        <end position="23"/>
    </location>
</feature>
<dbReference type="RefSeq" id="WP_183978976.1">
    <property type="nucleotide sequence ID" value="NZ_JACIBY010000016.1"/>
</dbReference>
<keyword evidence="1" id="KW-0732">Signal</keyword>
<sequence>MKLNSFVSYCCLLLALVCSGCYRSFTISGKLDNKRWYGMGQGSVVNEEKIKNCSLPRFGFGATTDIPFDLTRAPKPTGCPKNCHAKQHLDFFVIPLAEGKYDLGNPDPCLPSLDTKARLFHFQTNPDGAHILKGESVSVVDDFIAVGKSWIHITKYDSETGALKGKFELHLVNKQGKQLHFKKGRFKFKL</sequence>
<reference evidence="2 3" key="1">
    <citation type="submission" date="2020-08" db="EMBL/GenBank/DDBJ databases">
        <title>Genomic Encyclopedia of Type Strains, Phase IV (KMG-IV): sequencing the most valuable type-strain genomes for metagenomic binning, comparative biology and taxonomic classification.</title>
        <authorList>
            <person name="Goeker M."/>
        </authorList>
    </citation>
    <scope>NUCLEOTIDE SEQUENCE [LARGE SCALE GENOMIC DNA]</scope>
    <source>
        <strain evidence="2 3">DSM 17976</strain>
    </source>
</reference>
<dbReference type="Proteomes" id="UP000541352">
    <property type="component" value="Unassembled WGS sequence"/>
</dbReference>
<proteinExistence type="predicted"/>
<protein>
    <recommendedName>
        <fullName evidence="4">Lipoprotein</fullName>
    </recommendedName>
</protein>
<keyword evidence="3" id="KW-1185">Reference proteome</keyword>